<dbReference type="KEGG" id="hch:HCH_04684"/>
<evidence type="ECO:0000256" key="1">
    <source>
        <dbReference type="ARBA" id="ARBA00022676"/>
    </source>
</evidence>
<evidence type="ECO:0000256" key="2">
    <source>
        <dbReference type="ARBA" id="ARBA00022679"/>
    </source>
</evidence>
<name>Q2SD91_HAHCH</name>
<dbReference type="Gene3D" id="3.40.50.2000">
    <property type="entry name" value="Glycogen Phosphorylase B"/>
    <property type="match status" value="2"/>
</dbReference>
<organism evidence="5 6">
    <name type="scientific">Hahella chejuensis (strain KCTC 2396)</name>
    <dbReference type="NCBI Taxonomy" id="349521"/>
    <lineage>
        <taxon>Bacteria</taxon>
        <taxon>Pseudomonadati</taxon>
        <taxon>Pseudomonadota</taxon>
        <taxon>Gammaproteobacteria</taxon>
        <taxon>Oceanospirillales</taxon>
        <taxon>Hahellaceae</taxon>
        <taxon>Hahella</taxon>
    </lineage>
</organism>
<gene>
    <name evidence="5" type="ordered locus">HCH_04684</name>
</gene>
<dbReference type="RefSeq" id="WP_011398448.1">
    <property type="nucleotide sequence ID" value="NC_007645.1"/>
</dbReference>
<proteinExistence type="predicted"/>
<dbReference type="CAZy" id="GT4">
    <property type="family name" value="Glycosyltransferase Family 4"/>
</dbReference>
<dbReference type="InterPro" id="IPR001296">
    <property type="entry name" value="Glyco_trans_1"/>
</dbReference>
<keyword evidence="1" id="KW-0328">Glycosyltransferase</keyword>
<evidence type="ECO:0000313" key="5">
    <source>
        <dbReference type="EMBL" id="ABC31383.1"/>
    </source>
</evidence>
<sequence length="374" mass="40365">MKTQSVAIVLHDLRGGGAEKMMVRLANALAEQNTAVTMVLLTEGGVNKAELSSAVKLVELGSPRTLSSVPRLAAYLREAQPDRILSALTHVNVAAALACAMTGMLRRLVVSERNTYSLDKKVNTGAVMKFTYWLAPRIYRRLPNPVIAVSGGVARDLVETESLRPKDIVVAPNPVLTAKVLTMMDEPASHPWLQDPATRVVVAVGRLSHQKGFDTLIRAFAQVADIPNLRLVIFGEGELREELSALVSQLQLTERVDLPGYAANPLAEMKAADLFVLSSRFEGSPNVLVEAMATGVPVLATNCPSGPDEILDQGRLAPLVPVDNVNAMAQALRQCMEQPSDNAELKNRADRYRDALSAQAYSAVLNGSVTVWGR</sequence>
<dbReference type="Pfam" id="PF00534">
    <property type="entry name" value="Glycos_transf_1"/>
    <property type="match status" value="1"/>
</dbReference>
<dbReference type="EMBL" id="CP000155">
    <property type="protein sequence ID" value="ABC31383.1"/>
    <property type="molecule type" value="Genomic_DNA"/>
</dbReference>
<accession>Q2SD91</accession>
<feature type="domain" description="Glycosyl transferase family 1" evidence="3">
    <location>
        <begin position="197"/>
        <end position="349"/>
    </location>
</feature>
<protein>
    <submittedName>
        <fullName evidence="5">Glycosyltransferase</fullName>
    </submittedName>
</protein>
<dbReference type="InterPro" id="IPR028098">
    <property type="entry name" value="Glyco_trans_4-like_N"/>
</dbReference>
<keyword evidence="2 5" id="KW-0808">Transferase</keyword>
<dbReference type="Proteomes" id="UP000000238">
    <property type="component" value="Chromosome"/>
</dbReference>
<dbReference type="GO" id="GO:0016757">
    <property type="term" value="F:glycosyltransferase activity"/>
    <property type="evidence" value="ECO:0007669"/>
    <property type="project" value="UniProtKB-KW"/>
</dbReference>
<reference evidence="5 6" key="1">
    <citation type="journal article" date="2005" name="Nucleic Acids Res.">
        <title>Genomic blueprint of Hahella chejuensis, a marine microbe producing an algicidal agent.</title>
        <authorList>
            <person name="Jeong H."/>
            <person name="Yim J.H."/>
            <person name="Lee C."/>
            <person name="Choi S.-H."/>
            <person name="Park Y.K."/>
            <person name="Yoon S.H."/>
            <person name="Hur C.-G."/>
            <person name="Kang H.-Y."/>
            <person name="Kim D."/>
            <person name="Lee H.H."/>
            <person name="Park K.H."/>
            <person name="Park S.-H."/>
            <person name="Park H.-S."/>
            <person name="Lee H.K."/>
            <person name="Oh T.K."/>
            <person name="Kim J.F."/>
        </authorList>
    </citation>
    <scope>NUCLEOTIDE SEQUENCE [LARGE SCALE GENOMIC DNA]</scope>
    <source>
        <strain evidence="5 6">KCTC 2396</strain>
    </source>
</reference>
<dbReference type="CDD" id="cd03811">
    <property type="entry name" value="GT4_GT28_WabH-like"/>
    <property type="match status" value="1"/>
</dbReference>
<dbReference type="Pfam" id="PF13439">
    <property type="entry name" value="Glyco_transf_4"/>
    <property type="match status" value="1"/>
</dbReference>
<keyword evidence="6" id="KW-1185">Reference proteome</keyword>
<feature type="domain" description="Glycosyltransferase subfamily 4-like N-terminal" evidence="4">
    <location>
        <begin position="16"/>
        <end position="175"/>
    </location>
</feature>
<dbReference type="PANTHER" id="PTHR12526:SF510">
    <property type="entry name" value="D-INOSITOL 3-PHOSPHATE GLYCOSYLTRANSFERASE"/>
    <property type="match status" value="1"/>
</dbReference>
<dbReference type="HOGENOM" id="CLU_009583_0_0_6"/>
<dbReference type="GO" id="GO:1901135">
    <property type="term" value="P:carbohydrate derivative metabolic process"/>
    <property type="evidence" value="ECO:0007669"/>
    <property type="project" value="UniProtKB-ARBA"/>
</dbReference>
<dbReference type="SUPFAM" id="SSF53756">
    <property type="entry name" value="UDP-Glycosyltransferase/glycogen phosphorylase"/>
    <property type="match status" value="1"/>
</dbReference>
<dbReference type="eggNOG" id="COG0438">
    <property type="taxonomic scope" value="Bacteria"/>
</dbReference>
<dbReference type="PANTHER" id="PTHR12526">
    <property type="entry name" value="GLYCOSYLTRANSFERASE"/>
    <property type="match status" value="1"/>
</dbReference>
<evidence type="ECO:0000259" key="4">
    <source>
        <dbReference type="Pfam" id="PF13439"/>
    </source>
</evidence>
<dbReference type="STRING" id="349521.HCH_04684"/>
<evidence type="ECO:0000259" key="3">
    <source>
        <dbReference type="Pfam" id="PF00534"/>
    </source>
</evidence>
<evidence type="ECO:0000313" key="6">
    <source>
        <dbReference type="Proteomes" id="UP000000238"/>
    </source>
</evidence>
<dbReference type="OrthoDB" id="9792269at2"/>
<dbReference type="AlphaFoldDB" id="Q2SD91"/>